<name>A0ABX0GY67_9ACTN</name>
<accession>A0ABX0GY67</accession>
<gene>
    <name evidence="1" type="ORF">G9H71_12205</name>
</gene>
<dbReference type="Proteomes" id="UP000800981">
    <property type="component" value="Unassembled WGS sequence"/>
</dbReference>
<proteinExistence type="predicted"/>
<keyword evidence="2" id="KW-1185">Reference proteome</keyword>
<dbReference type="EMBL" id="JAANNP010000007">
    <property type="protein sequence ID" value="NHC14540.1"/>
    <property type="molecule type" value="Genomic_DNA"/>
</dbReference>
<dbReference type="RefSeq" id="WP_166282168.1">
    <property type="nucleotide sequence ID" value="NZ_JAANNP010000007.1"/>
</dbReference>
<evidence type="ECO:0000313" key="2">
    <source>
        <dbReference type="Proteomes" id="UP000800981"/>
    </source>
</evidence>
<sequence>MAIVPPTDAELDTLIKARLALIGIDLSQLHPTQTDPVTGSPSQASILSSLRSFLRGTVPPISNWLPASGVTGADSDRVVQQAAPPAEYPSILKAWTGQVTD</sequence>
<comment type="caution">
    <text evidence="1">The sequence shown here is derived from an EMBL/GenBank/DDBJ whole genome shotgun (WGS) entry which is preliminary data.</text>
</comment>
<protein>
    <submittedName>
        <fullName evidence="1">Uncharacterized protein</fullName>
    </submittedName>
</protein>
<evidence type="ECO:0000313" key="1">
    <source>
        <dbReference type="EMBL" id="NHC14540.1"/>
    </source>
</evidence>
<reference evidence="1 2" key="1">
    <citation type="submission" date="2020-03" db="EMBL/GenBank/DDBJ databases">
        <title>Two novel Motilibacter sp.</title>
        <authorList>
            <person name="Liu S."/>
        </authorList>
    </citation>
    <scope>NUCLEOTIDE SEQUENCE [LARGE SCALE GENOMIC DNA]</scope>
    <source>
        <strain evidence="1 2">E257</strain>
    </source>
</reference>
<organism evidence="1 2">
    <name type="scientific">Motilibacter deserti</name>
    <dbReference type="NCBI Taxonomy" id="2714956"/>
    <lineage>
        <taxon>Bacteria</taxon>
        <taxon>Bacillati</taxon>
        <taxon>Actinomycetota</taxon>
        <taxon>Actinomycetes</taxon>
        <taxon>Motilibacterales</taxon>
        <taxon>Motilibacteraceae</taxon>
        <taxon>Motilibacter</taxon>
    </lineage>
</organism>